<organism evidence="1 2">
    <name type="scientific">Kipferlia bialata</name>
    <dbReference type="NCBI Taxonomy" id="797122"/>
    <lineage>
        <taxon>Eukaryota</taxon>
        <taxon>Metamonada</taxon>
        <taxon>Carpediemonas-like organisms</taxon>
        <taxon>Kipferlia</taxon>
    </lineage>
</organism>
<dbReference type="EMBL" id="BDIP01006218">
    <property type="protein sequence ID" value="GCA64124.1"/>
    <property type="molecule type" value="Genomic_DNA"/>
</dbReference>
<proteinExistence type="predicted"/>
<reference evidence="1 2" key="1">
    <citation type="journal article" date="2018" name="PLoS ONE">
        <title>The draft genome of Kipferlia bialata reveals reductive genome evolution in fornicate parasites.</title>
        <authorList>
            <person name="Tanifuji G."/>
            <person name="Takabayashi S."/>
            <person name="Kume K."/>
            <person name="Takagi M."/>
            <person name="Nakayama T."/>
            <person name="Kamikawa R."/>
            <person name="Inagaki Y."/>
            <person name="Hashimoto T."/>
        </authorList>
    </citation>
    <scope>NUCLEOTIDE SEQUENCE [LARGE SCALE GENOMIC DNA]</scope>
    <source>
        <strain evidence="1">NY0173</strain>
    </source>
</reference>
<evidence type="ECO:0000313" key="1">
    <source>
        <dbReference type="EMBL" id="GCA64124.1"/>
    </source>
</evidence>
<feature type="non-terminal residue" evidence="1">
    <location>
        <position position="1"/>
    </location>
</feature>
<comment type="caution">
    <text evidence="1">The sequence shown here is derived from an EMBL/GenBank/DDBJ whole genome shotgun (WGS) entry which is preliminary data.</text>
</comment>
<dbReference type="Proteomes" id="UP000265618">
    <property type="component" value="Unassembled WGS sequence"/>
</dbReference>
<dbReference type="AlphaFoldDB" id="A0A391NRY4"/>
<name>A0A391NRY4_9EUKA</name>
<keyword evidence="2" id="KW-1185">Reference proteome</keyword>
<protein>
    <submittedName>
        <fullName evidence="1">Uncharacterized protein</fullName>
    </submittedName>
</protein>
<evidence type="ECO:0000313" key="2">
    <source>
        <dbReference type="Proteomes" id="UP000265618"/>
    </source>
</evidence>
<gene>
    <name evidence="1" type="ORF">KIPB_013272</name>
</gene>
<accession>A0A391NRY4</accession>
<sequence length="28" mass="2891">LFTRGMGVCLGVSAGLAAWRVVISDVGR</sequence>